<dbReference type="RefSeq" id="WP_065045254.1">
    <property type="nucleotide sequence ID" value="NZ_JAUFSA010000002.1"/>
</dbReference>
<dbReference type="PANTHER" id="PTHR42748">
    <property type="entry name" value="NITROGEN METABOLITE REPRESSION PROTEIN NMRA FAMILY MEMBER"/>
    <property type="match status" value="1"/>
</dbReference>
<protein>
    <submittedName>
        <fullName evidence="3">SDR family oxidoreductase</fullName>
    </submittedName>
</protein>
<dbReference type="Pfam" id="PF13460">
    <property type="entry name" value="NAD_binding_10"/>
    <property type="match status" value="1"/>
</dbReference>
<dbReference type="Gene3D" id="3.40.50.720">
    <property type="entry name" value="NAD(P)-binding Rossmann-like Domain"/>
    <property type="match status" value="1"/>
</dbReference>
<organism evidence="3 4">
    <name type="scientific">Mycobacterium paragordonae</name>
    <dbReference type="NCBI Taxonomy" id="1389713"/>
    <lineage>
        <taxon>Bacteria</taxon>
        <taxon>Bacillati</taxon>
        <taxon>Actinomycetota</taxon>
        <taxon>Actinomycetes</taxon>
        <taxon>Mycobacteriales</taxon>
        <taxon>Mycobacteriaceae</taxon>
        <taxon>Mycobacterium</taxon>
    </lineage>
</organism>
<sequence>MKILVIGGTGLIGSQVVTNLTELGHEAVPASPSSGVNSVTGEGVADAMTGVDVVVDVSNAPSWADDDVMNFFTTSTRNLLDAEKAAGVGHHVALSIVGTDRVPASGYLRAKAAQEKLITESGAPYSIVRATQFFEFALGIADSATDGNTVRLSHEAAIQPIAARDVATAVTRAATGEPLNGITNVAGPDKFGMDDLARVALAAHGDSREVVTDPSAEYFGAQLDDRSIVPVEGEEVTIYETRFSDWAPAHLTSPAR</sequence>
<dbReference type="AlphaFoldDB" id="A0A4R5WGK3"/>
<comment type="caution">
    <text evidence="3">The sequence shown here is derived from an EMBL/GenBank/DDBJ whole genome shotgun (WGS) entry which is preliminary data.</text>
</comment>
<reference evidence="3" key="1">
    <citation type="submission" date="2023-06" db="EMBL/GenBank/DDBJ databases">
        <title>Identification of two novel mycobacterium reveal diversities and complexities of Mycobacterium gordonae clade.</title>
        <authorList>
            <person name="Matsumoto Y."/>
            <person name="Nakamura S."/>
            <person name="Motooka D."/>
            <person name="Fukushima K."/>
        </authorList>
    </citation>
    <scope>NUCLEOTIDE SEQUENCE</scope>
    <source>
        <strain evidence="3">TY812</strain>
    </source>
</reference>
<keyword evidence="1" id="KW-0521">NADP</keyword>
<name>A0A4R5WGK3_9MYCO</name>
<dbReference type="InterPro" id="IPR016040">
    <property type="entry name" value="NAD(P)-bd_dom"/>
</dbReference>
<feature type="domain" description="NAD(P)-binding" evidence="2">
    <location>
        <begin position="7"/>
        <end position="174"/>
    </location>
</feature>
<dbReference type="InterPro" id="IPR051164">
    <property type="entry name" value="NmrA-like_oxidored"/>
</dbReference>
<dbReference type="InterPro" id="IPR036291">
    <property type="entry name" value="NAD(P)-bd_dom_sf"/>
</dbReference>
<dbReference type="SUPFAM" id="SSF51735">
    <property type="entry name" value="NAD(P)-binding Rossmann-fold domains"/>
    <property type="match status" value="1"/>
</dbReference>
<evidence type="ECO:0000313" key="4">
    <source>
        <dbReference type="Proteomes" id="UP001229081"/>
    </source>
</evidence>
<evidence type="ECO:0000256" key="1">
    <source>
        <dbReference type="ARBA" id="ARBA00022857"/>
    </source>
</evidence>
<gene>
    <name evidence="3" type="ORF">QXL92_28335</name>
</gene>
<dbReference type="EMBL" id="JAUFSA010000002">
    <property type="protein sequence ID" value="MDP7738648.1"/>
    <property type="molecule type" value="Genomic_DNA"/>
</dbReference>
<proteinExistence type="predicted"/>
<dbReference type="PANTHER" id="PTHR42748:SF3">
    <property type="entry name" value="BLL4366 PROTEIN"/>
    <property type="match status" value="1"/>
</dbReference>
<evidence type="ECO:0000313" key="3">
    <source>
        <dbReference type="EMBL" id="MDP7738648.1"/>
    </source>
</evidence>
<accession>A0A4R5WGK3</accession>
<evidence type="ECO:0000259" key="2">
    <source>
        <dbReference type="Pfam" id="PF13460"/>
    </source>
</evidence>
<dbReference type="Proteomes" id="UP001229081">
    <property type="component" value="Unassembled WGS sequence"/>
</dbReference>